<gene>
    <name evidence="4" type="ORF">BAY60_08330</name>
</gene>
<proteinExistence type="inferred from homology"/>
<evidence type="ECO:0000313" key="5">
    <source>
        <dbReference type="Proteomes" id="UP000249915"/>
    </source>
</evidence>
<dbReference type="CDD" id="cd05251">
    <property type="entry name" value="NmrA_like_SDR_a"/>
    <property type="match status" value="1"/>
</dbReference>
<evidence type="ECO:0000256" key="1">
    <source>
        <dbReference type="ARBA" id="ARBA00006328"/>
    </source>
</evidence>
<dbReference type="InterPro" id="IPR008030">
    <property type="entry name" value="NmrA-like"/>
</dbReference>
<dbReference type="AlphaFoldDB" id="A0A2V4BAF8"/>
<comment type="similarity">
    <text evidence="1">Belongs to the NmrA-type oxidoreductase family.</text>
</comment>
<dbReference type="PANTHER" id="PTHR42748:SF7">
    <property type="entry name" value="NMRA LIKE REDOX SENSOR 1-RELATED"/>
    <property type="match status" value="1"/>
</dbReference>
<sequence>MNADRIVAVTGATGRQGGAVTRQLLADGWRVRALTRHPRGEPARRLATLGADVLGADMADPATLRKAFQGAHGVFSVQNPMICGVAEEVVQGRNVADAAAQAGVRHLVYASAGVGRSGTGIGSWESKLQVQAYLEQLGVPFTVTRPMGFMELMTDRAFYPQVSTWNLMPRLMGADRPVGWLCVDDLGAVVAKLFADPDRFVGADLQLVADVRSIAECRVLWKEATGRAPRRLPMPVGLFERFVGTDLTTMWRWLSTAEFPMETAPTRELLPEALTVPEWLSRRP</sequence>
<dbReference type="PANTHER" id="PTHR42748">
    <property type="entry name" value="NITROGEN METABOLITE REPRESSION PROTEIN NMRA FAMILY MEMBER"/>
    <property type="match status" value="1"/>
</dbReference>
<dbReference type="Gene3D" id="3.90.25.10">
    <property type="entry name" value="UDP-galactose 4-epimerase, domain 1"/>
    <property type="match status" value="1"/>
</dbReference>
<dbReference type="InterPro" id="IPR036291">
    <property type="entry name" value="NAD(P)-bd_dom_sf"/>
</dbReference>
<protein>
    <recommendedName>
        <fullName evidence="3">NmrA-like domain-containing protein</fullName>
    </recommendedName>
</protein>
<evidence type="ECO:0000313" key="4">
    <source>
        <dbReference type="EMBL" id="PXY32277.1"/>
    </source>
</evidence>
<dbReference type="Pfam" id="PF05368">
    <property type="entry name" value="NmrA"/>
    <property type="match status" value="1"/>
</dbReference>
<organism evidence="4 5">
    <name type="scientific">Prauserella muralis</name>
    <dbReference type="NCBI Taxonomy" id="588067"/>
    <lineage>
        <taxon>Bacteria</taxon>
        <taxon>Bacillati</taxon>
        <taxon>Actinomycetota</taxon>
        <taxon>Actinomycetes</taxon>
        <taxon>Pseudonocardiales</taxon>
        <taxon>Pseudonocardiaceae</taxon>
        <taxon>Prauserella</taxon>
    </lineage>
</organism>
<feature type="domain" description="NmrA-like" evidence="3">
    <location>
        <begin position="6"/>
        <end position="279"/>
    </location>
</feature>
<dbReference type="Proteomes" id="UP000249915">
    <property type="component" value="Unassembled WGS sequence"/>
</dbReference>
<dbReference type="Gene3D" id="3.40.50.720">
    <property type="entry name" value="NAD(P)-binding Rossmann-like Domain"/>
    <property type="match status" value="1"/>
</dbReference>
<comment type="caution">
    <text evidence="4">The sequence shown here is derived from an EMBL/GenBank/DDBJ whole genome shotgun (WGS) entry which is preliminary data.</text>
</comment>
<reference evidence="4 5" key="1">
    <citation type="submission" date="2016-07" db="EMBL/GenBank/DDBJ databases">
        <title>Draft genome sequence of Prauserella muralis DSM 45305, isolated from a mould-covered wall in an indoor environment.</title>
        <authorList>
            <person name="Ruckert C."/>
            <person name="Albersmeier A."/>
            <person name="Jiang C.-L."/>
            <person name="Jiang Y."/>
            <person name="Kalinowski J."/>
            <person name="Schneider O."/>
            <person name="Winkler A."/>
            <person name="Zotchev S.B."/>
        </authorList>
    </citation>
    <scope>NUCLEOTIDE SEQUENCE [LARGE SCALE GENOMIC DNA]</scope>
    <source>
        <strain evidence="4 5">DSM 45305</strain>
    </source>
</reference>
<dbReference type="RefSeq" id="WP_170160335.1">
    <property type="nucleotide sequence ID" value="NZ_MASW01000001.1"/>
</dbReference>
<name>A0A2V4BAF8_9PSEU</name>
<accession>A0A2V4BAF8</accession>
<keyword evidence="2" id="KW-0521">NADP</keyword>
<dbReference type="InterPro" id="IPR051164">
    <property type="entry name" value="NmrA-like_oxidored"/>
</dbReference>
<evidence type="ECO:0000256" key="2">
    <source>
        <dbReference type="ARBA" id="ARBA00022857"/>
    </source>
</evidence>
<evidence type="ECO:0000259" key="3">
    <source>
        <dbReference type="Pfam" id="PF05368"/>
    </source>
</evidence>
<keyword evidence="5" id="KW-1185">Reference proteome</keyword>
<dbReference type="EMBL" id="MASW01000001">
    <property type="protein sequence ID" value="PXY32277.1"/>
    <property type="molecule type" value="Genomic_DNA"/>
</dbReference>
<dbReference type="SUPFAM" id="SSF51735">
    <property type="entry name" value="NAD(P)-binding Rossmann-fold domains"/>
    <property type="match status" value="1"/>
</dbReference>